<gene>
    <name evidence="1" type="ORF">Gohar_004596</name>
</gene>
<evidence type="ECO:0000313" key="2">
    <source>
        <dbReference type="Proteomes" id="UP000593560"/>
    </source>
</evidence>
<dbReference type="OrthoDB" id="999609at2759"/>
<keyword evidence="2" id="KW-1185">Reference proteome</keyword>
<organism evidence="1 2">
    <name type="scientific">Gossypium harknessii</name>
    <dbReference type="NCBI Taxonomy" id="34285"/>
    <lineage>
        <taxon>Eukaryota</taxon>
        <taxon>Viridiplantae</taxon>
        <taxon>Streptophyta</taxon>
        <taxon>Embryophyta</taxon>
        <taxon>Tracheophyta</taxon>
        <taxon>Spermatophyta</taxon>
        <taxon>Magnoliopsida</taxon>
        <taxon>eudicotyledons</taxon>
        <taxon>Gunneridae</taxon>
        <taxon>Pentapetalae</taxon>
        <taxon>rosids</taxon>
        <taxon>malvids</taxon>
        <taxon>Malvales</taxon>
        <taxon>Malvaceae</taxon>
        <taxon>Malvoideae</taxon>
        <taxon>Gossypium</taxon>
    </lineage>
</organism>
<sequence length="201" mass="23464">MGWNKEKVNEIYDCTMRNRICNLPIVANGLNNNTVWFHNPHGFYTLKSAYSWLIFKKLGGLDNRLLVGDYSCCIYWIKDVMRVLDMKAVVDFFTTLWNSWNNQNNFIFWGKKEDVRTIWERVKILCHEFKIHNLVNTLMLPITPTYKKWEKPHCSFAKINFDATVLNEKTGYGVIVRDSDGFVIGGVGVLKILLWMLTGLS</sequence>
<dbReference type="AlphaFoldDB" id="A0A7J9H5C2"/>
<proteinExistence type="predicted"/>
<protein>
    <recommendedName>
        <fullName evidence="3">RNase H type-1 domain-containing protein</fullName>
    </recommendedName>
</protein>
<evidence type="ECO:0000313" key="1">
    <source>
        <dbReference type="EMBL" id="MBA0805051.1"/>
    </source>
</evidence>
<reference evidence="1 2" key="1">
    <citation type="journal article" date="2019" name="Genome Biol. Evol.">
        <title>Insights into the evolution of the New World diploid cottons (Gossypium, subgenus Houzingenia) based on genome sequencing.</title>
        <authorList>
            <person name="Grover C.E."/>
            <person name="Arick M.A. 2nd"/>
            <person name="Thrash A."/>
            <person name="Conover J.L."/>
            <person name="Sanders W.S."/>
            <person name="Peterson D.G."/>
            <person name="Frelichowski J.E."/>
            <person name="Scheffler J.A."/>
            <person name="Scheffler B.E."/>
            <person name="Wendel J.F."/>
        </authorList>
    </citation>
    <scope>NUCLEOTIDE SEQUENCE [LARGE SCALE GENOMIC DNA]</scope>
    <source>
        <strain evidence="1">0</strain>
        <tissue evidence="1">Leaf</tissue>
    </source>
</reference>
<dbReference type="Proteomes" id="UP000593560">
    <property type="component" value="Unassembled WGS sequence"/>
</dbReference>
<accession>A0A7J9H5C2</accession>
<dbReference type="EMBL" id="JABFAD010000008">
    <property type="protein sequence ID" value="MBA0805051.1"/>
    <property type="molecule type" value="Genomic_DNA"/>
</dbReference>
<name>A0A7J9H5C2_9ROSI</name>
<comment type="caution">
    <text evidence="1">The sequence shown here is derived from an EMBL/GenBank/DDBJ whole genome shotgun (WGS) entry which is preliminary data.</text>
</comment>
<evidence type="ECO:0008006" key="3">
    <source>
        <dbReference type="Google" id="ProtNLM"/>
    </source>
</evidence>